<evidence type="ECO:0000256" key="1">
    <source>
        <dbReference type="ARBA" id="ARBA00003819"/>
    </source>
</evidence>
<organism evidence="5">
    <name type="scientific">Vibrio vulnificus</name>
    <dbReference type="NCBI Taxonomy" id="672"/>
    <lineage>
        <taxon>Bacteria</taxon>
        <taxon>Pseudomonadati</taxon>
        <taxon>Pseudomonadota</taxon>
        <taxon>Gammaproteobacteria</taxon>
        <taxon>Vibrionales</taxon>
        <taxon>Vibrionaceae</taxon>
        <taxon>Vibrio</taxon>
    </lineage>
</organism>
<dbReference type="GO" id="GO:0030527">
    <property type="term" value="F:structural constituent of chromatin"/>
    <property type="evidence" value="ECO:0007669"/>
    <property type="project" value="InterPro"/>
</dbReference>
<evidence type="ECO:0000256" key="4">
    <source>
        <dbReference type="ARBA" id="ARBA00023125"/>
    </source>
</evidence>
<reference evidence="5" key="1">
    <citation type="journal article" date="2018" name="Genome Biol.">
        <title>SKESA: strategic k-mer extension for scrupulous assemblies.</title>
        <authorList>
            <person name="Souvorov A."/>
            <person name="Agarwala R."/>
            <person name="Lipman D.J."/>
        </authorList>
    </citation>
    <scope>NUCLEOTIDE SEQUENCE</scope>
    <source>
        <strain evidence="5">BCW_3452</strain>
    </source>
</reference>
<evidence type="ECO:0008006" key="6">
    <source>
        <dbReference type="Google" id="ProtNLM"/>
    </source>
</evidence>
<accession>A0A8H9K5T6</accession>
<reference evidence="5" key="2">
    <citation type="submission" date="2019-01" db="EMBL/GenBank/DDBJ databases">
        <authorList>
            <consortium name="NCBI Pathogen Detection Project"/>
        </authorList>
    </citation>
    <scope>NUCLEOTIDE SEQUENCE</scope>
    <source>
        <strain evidence="5">BCW_3452</strain>
    </source>
</reference>
<proteinExistence type="inferred from homology"/>
<keyword evidence="3" id="KW-0226">DNA condensation</keyword>
<keyword evidence="4" id="KW-0238">DNA-binding</keyword>
<dbReference type="SUPFAM" id="SSF47729">
    <property type="entry name" value="IHF-like DNA-binding proteins"/>
    <property type="match status" value="1"/>
</dbReference>
<evidence type="ECO:0000256" key="3">
    <source>
        <dbReference type="ARBA" id="ARBA00023067"/>
    </source>
</evidence>
<dbReference type="PANTHER" id="PTHR33175:SF3">
    <property type="entry name" value="DNA-BINDING PROTEIN HU-BETA"/>
    <property type="match status" value="1"/>
</dbReference>
<dbReference type="PANTHER" id="PTHR33175">
    <property type="entry name" value="DNA-BINDING PROTEIN HU"/>
    <property type="match status" value="1"/>
</dbReference>
<comment type="function">
    <text evidence="1">Histone-like DNA-binding protein which is capable of wrapping DNA to stabilize it, and thus to prevent its denaturation under extreme environmental conditions.</text>
</comment>
<dbReference type="InterPro" id="IPR010992">
    <property type="entry name" value="IHF-like_DNA-bd_dom_sf"/>
</dbReference>
<dbReference type="EMBL" id="DACRBY010000001">
    <property type="protein sequence ID" value="HAS8538431.1"/>
    <property type="molecule type" value="Genomic_DNA"/>
</dbReference>
<name>A0A8H9K5T6_VIBVL</name>
<evidence type="ECO:0000256" key="2">
    <source>
        <dbReference type="ARBA" id="ARBA00010529"/>
    </source>
</evidence>
<evidence type="ECO:0000313" key="5">
    <source>
        <dbReference type="EMBL" id="HAS8538431.1"/>
    </source>
</evidence>
<dbReference type="GO" id="GO:0005829">
    <property type="term" value="C:cytosol"/>
    <property type="evidence" value="ECO:0007669"/>
    <property type="project" value="TreeGrafter"/>
</dbReference>
<dbReference type="Proteomes" id="UP000863257">
    <property type="component" value="Unassembled WGS sequence"/>
</dbReference>
<comment type="similarity">
    <text evidence="2">Belongs to the bacterial histone-like protein family.</text>
</comment>
<dbReference type="GO" id="GO:0030261">
    <property type="term" value="P:chromosome condensation"/>
    <property type="evidence" value="ECO:0007669"/>
    <property type="project" value="UniProtKB-KW"/>
</dbReference>
<protein>
    <recommendedName>
        <fullName evidence="6">HU family DNA-binding protein</fullName>
    </recommendedName>
</protein>
<comment type="caution">
    <text evidence="5">The sequence shown here is derived from an EMBL/GenBank/DDBJ whole genome shotgun (WGS) entry which is preliminary data.</text>
</comment>
<dbReference type="AlphaFoldDB" id="A0A8H9K5T6"/>
<dbReference type="Gene3D" id="4.10.520.10">
    <property type="entry name" value="IHF-like DNA-binding proteins"/>
    <property type="match status" value="2"/>
</dbReference>
<dbReference type="GO" id="GO:0003677">
    <property type="term" value="F:DNA binding"/>
    <property type="evidence" value="ECO:0007669"/>
    <property type="project" value="UniProtKB-KW"/>
</dbReference>
<sequence length="213" mass="24209">MSNQTQTKKITRDKIVGLILEQLESEQLKKQIGANRSNIKSMLNNAIEFLKFEVFCKGKIAQITGYGKLVPKLKEGGRIVRNPKTGIETTMHTSATVTRTDSYAFPSQERLTHKQMVDQFASTQSNPHLATFVIESLFSFFKETNDPNVIIEFRDFGTFYAKKLNAGIARNPATEEKVHVGDRYKFGFKIGKPFRKELTEHLTGINFPTNKED</sequence>
<dbReference type="Pfam" id="PF00216">
    <property type="entry name" value="Bac_DNA_binding"/>
    <property type="match status" value="1"/>
</dbReference>
<dbReference type="InterPro" id="IPR000119">
    <property type="entry name" value="Hist_DNA-bd"/>
</dbReference>
<gene>
    <name evidence="5" type="ORF">I7730_01290</name>
</gene>